<reference evidence="4 5" key="1">
    <citation type="submission" date="2016-06" db="EMBL/GenBank/DDBJ databases">
        <authorList>
            <person name="Sutton G."/>
            <person name="Brinkac L."/>
            <person name="Sanka R."/>
            <person name="Adams M."/>
            <person name="Lau E."/>
            <person name="Sam S."/>
            <person name="Sreng N."/>
            <person name="Him V."/>
            <person name="Kerleguer A."/>
            <person name="Cheng S."/>
        </authorList>
    </citation>
    <scope>NUCLEOTIDE SEQUENCE [LARGE SCALE GENOMIC DNA]</scope>
    <source>
        <strain evidence="4 5">E2978</strain>
    </source>
</reference>
<keyword evidence="2 4" id="KW-0378">Hydrolase</keyword>
<evidence type="ECO:0000313" key="5">
    <source>
        <dbReference type="Proteomes" id="UP000092086"/>
    </source>
</evidence>
<comment type="caution">
    <text evidence="4">The sequence shown here is derived from an EMBL/GenBank/DDBJ whole genome shotgun (WGS) entry which is preliminary data.</text>
</comment>
<name>A0ABD6NYM3_9MYCO</name>
<feature type="domain" description="Xaa-Pro dipeptidyl-peptidase-like" evidence="3">
    <location>
        <begin position="11"/>
        <end position="140"/>
    </location>
</feature>
<accession>A0ABD6NYM3</accession>
<dbReference type="RefSeq" id="WP_068213077.1">
    <property type="nucleotide sequence ID" value="NZ_LZIT01000266.1"/>
</dbReference>
<comment type="similarity">
    <text evidence="1">Belongs to the AB hydrolase superfamily.</text>
</comment>
<evidence type="ECO:0000259" key="3">
    <source>
        <dbReference type="Pfam" id="PF02129"/>
    </source>
</evidence>
<evidence type="ECO:0000313" key="4">
    <source>
        <dbReference type="EMBL" id="OBG31850.1"/>
    </source>
</evidence>
<protein>
    <submittedName>
        <fullName evidence="4">Alpha/beta hydrolase</fullName>
    </submittedName>
</protein>
<dbReference type="PANTHER" id="PTHR22946">
    <property type="entry name" value="DIENELACTONE HYDROLASE DOMAIN-CONTAINING PROTEIN-RELATED"/>
    <property type="match status" value="1"/>
</dbReference>
<gene>
    <name evidence="4" type="ORF">A5672_26390</name>
</gene>
<dbReference type="Pfam" id="PF02129">
    <property type="entry name" value="Peptidase_S15"/>
    <property type="match status" value="1"/>
</dbReference>
<dbReference type="GO" id="GO:0052689">
    <property type="term" value="F:carboxylic ester hydrolase activity"/>
    <property type="evidence" value="ECO:0007669"/>
    <property type="project" value="UniProtKB-ARBA"/>
</dbReference>
<dbReference type="EMBL" id="LZIT01000266">
    <property type="protein sequence ID" value="OBG31850.1"/>
    <property type="molecule type" value="Genomic_DNA"/>
</dbReference>
<dbReference type="Proteomes" id="UP000092086">
    <property type="component" value="Unassembled WGS sequence"/>
</dbReference>
<dbReference type="InterPro" id="IPR029058">
    <property type="entry name" value="AB_hydrolase_fold"/>
</dbReference>
<dbReference type="AlphaFoldDB" id="A0ABD6NYM3"/>
<dbReference type="PANTHER" id="PTHR22946:SF9">
    <property type="entry name" value="POLYKETIDE TRANSFERASE AF380"/>
    <property type="match status" value="1"/>
</dbReference>
<proteinExistence type="inferred from homology"/>
<dbReference type="InterPro" id="IPR000383">
    <property type="entry name" value="Xaa-Pro-like_dom"/>
</dbReference>
<sequence length="294" mass="32307">MTDDVRIPCHGEQLAAYVYRPDATQGDAPCVVMGHGFTGTREDGLPGYAEAFRDAGFVVIVFDYRHFGDSTGEPRQLLDIARQLDDYRTVVTWARNLDGIDPDRIVLWGTSYSGGHVLTLAAADARIAAVIAQGPYADSIATMKCVEPRNTARFVVEALRDRLGAWLGRPPRLVQAVGAPGDFAVITAPHNQSDFAAVLGPNSKWRNEFAARLMLKFPFYRPGRKAKHLKMPLLVTVCDQDTITPAAPAVKAAEQAPRAELRQYSCRHFQIYSDPQVKADQVAFLQRTVLGVPA</sequence>
<evidence type="ECO:0000256" key="2">
    <source>
        <dbReference type="ARBA" id="ARBA00022801"/>
    </source>
</evidence>
<evidence type="ECO:0000256" key="1">
    <source>
        <dbReference type="ARBA" id="ARBA00008645"/>
    </source>
</evidence>
<dbReference type="SUPFAM" id="SSF53474">
    <property type="entry name" value="alpha/beta-Hydrolases"/>
    <property type="match status" value="1"/>
</dbReference>
<dbReference type="InterPro" id="IPR050261">
    <property type="entry name" value="FrsA_esterase"/>
</dbReference>
<dbReference type="Gene3D" id="3.40.50.1820">
    <property type="entry name" value="alpha/beta hydrolase"/>
    <property type="match status" value="1"/>
</dbReference>
<organism evidence="4 5">
    <name type="scientific">Mycobacterium alsense</name>
    <dbReference type="NCBI Taxonomy" id="324058"/>
    <lineage>
        <taxon>Bacteria</taxon>
        <taxon>Bacillati</taxon>
        <taxon>Actinomycetota</taxon>
        <taxon>Actinomycetes</taxon>
        <taxon>Mycobacteriales</taxon>
        <taxon>Mycobacteriaceae</taxon>
        <taxon>Mycobacterium</taxon>
    </lineage>
</organism>